<protein>
    <submittedName>
        <fullName evidence="4">Alpha/beta fold hydrolase</fullName>
    </submittedName>
</protein>
<dbReference type="Proteomes" id="UP000461730">
    <property type="component" value="Unassembled WGS sequence"/>
</dbReference>
<comment type="caution">
    <text evidence="4">The sequence shown here is derived from an EMBL/GenBank/DDBJ whole genome shotgun (WGS) entry which is preliminary data.</text>
</comment>
<proteinExistence type="predicted"/>
<dbReference type="PANTHER" id="PTHR43798:SF31">
    <property type="entry name" value="AB HYDROLASE SUPERFAMILY PROTEIN YCLE"/>
    <property type="match status" value="1"/>
</dbReference>
<evidence type="ECO:0000259" key="3">
    <source>
        <dbReference type="Pfam" id="PF12146"/>
    </source>
</evidence>
<keyword evidence="1 4" id="KW-0378">Hydrolase</keyword>
<dbReference type="InterPro" id="IPR022742">
    <property type="entry name" value="Hydrolase_4"/>
</dbReference>
<dbReference type="GO" id="GO:0016020">
    <property type="term" value="C:membrane"/>
    <property type="evidence" value="ECO:0007669"/>
    <property type="project" value="TreeGrafter"/>
</dbReference>
<keyword evidence="2" id="KW-0472">Membrane</keyword>
<evidence type="ECO:0000256" key="1">
    <source>
        <dbReference type="ARBA" id="ARBA00022801"/>
    </source>
</evidence>
<dbReference type="SUPFAM" id="SSF53474">
    <property type="entry name" value="alpha/beta-Hydrolases"/>
    <property type="match status" value="1"/>
</dbReference>
<dbReference type="Pfam" id="PF12146">
    <property type="entry name" value="Hydrolase_4"/>
    <property type="match status" value="1"/>
</dbReference>
<keyword evidence="2" id="KW-0812">Transmembrane</keyword>
<dbReference type="PANTHER" id="PTHR43798">
    <property type="entry name" value="MONOACYLGLYCEROL LIPASE"/>
    <property type="match status" value="1"/>
</dbReference>
<reference evidence="4 5" key="1">
    <citation type="submission" date="2019-12" db="EMBL/GenBank/DDBJ databases">
        <title>Chitinophaga sp. strain ysch24 (GDMCC 1.1355), whole genome shotgun sequence.</title>
        <authorList>
            <person name="Zhang X."/>
        </authorList>
    </citation>
    <scope>NUCLEOTIDE SEQUENCE [LARGE SCALE GENOMIC DNA]</scope>
    <source>
        <strain evidence="5">ysch24</strain>
    </source>
</reference>
<keyword evidence="5" id="KW-1185">Reference proteome</keyword>
<evidence type="ECO:0000313" key="4">
    <source>
        <dbReference type="EMBL" id="MVT12446.1"/>
    </source>
</evidence>
<organism evidence="4 5">
    <name type="scientific">Chitinophaga tropicalis</name>
    <dbReference type="NCBI Taxonomy" id="2683588"/>
    <lineage>
        <taxon>Bacteria</taxon>
        <taxon>Pseudomonadati</taxon>
        <taxon>Bacteroidota</taxon>
        <taxon>Chitinophagia</taxon>
        <taxon>Chitinophagales</taxon>
        <taxon>Chitinophagaceae</taxon>
        <taxon>Chitinophaga</taxon>
    </lineage>
</organism>
<gene>
    <name evidence="4" type="ORF">GO493_29605</name>
</gene>
<dbReference type="InterPro" id="IPR029058">
    <property type="entry name" value="AB_hydrolase_fold"/>
</dbReference>
<dbReference type="AlphaFoldDB" id="A0A7K1UDQ6"/>
<accession>A0A7K1UDQ6</accession>
<feature type="transmembrane region" description="Helical" evidence="2">
    <location>
        <begin position="6"/>
        <end position="23"/>
    </location>
</feature>
<dbReference type="RefSeq" id="WP_157309863.1">
    <property type="nucleotide sequence ID" value="NZ_WRXN01000026.1"/>
</dbReference>
<dbReference type="Gene3D" id="3.40.50.1820">
    <property type="entry name" value="alpha/beta hydrolase"/>
    <property type="match status" value="1"/>
</dbReference>
<evidence type="ECO:0000313" key="5">
    <source>
        <dbReference type="Proteomes" id="UP000461730"/>
    </source>
</evidence>
<evidence type="ECO:0000256" key="2">
    <source>
        <dbReference type="SAM" id="Phobius"/>
    </source>
</evidence>
<sequence length="335" mass="37362">MKSSWLRISLIGITILVIVYYLGPRPAVPRYDLLLPKVPPETGALEHYIAQKESRHHLKPDNEARIIWNDSIPRKTAYSVVYLHGFSASQKEGDPVHRDFARRYGCNLYLSRLDGHGIDTSEPLLNMTASGLWQDAKEALSIGKALGDKVIIIGTSTGGTLALQLAASYPNDVYAVINLSPNIAINDDLVFLVNNPWGLQISRLVKHGKYNESPPVSPARSQYWYDRYRLEAVVELENLLETTMQQSTFRKIKQPVLDLYYFKDQAHQDPTVKVSAILEMHRQLGTPPGLKQAIAIPNAQAHVIGSSITSHDIPAVERAINAFAEQKLGLVPQAR</sequence>
<dbReference type="EMBL" id="WRXN01000026">
    <property type="protein sequence ID" value="MVT12446.1"/>
    <property type="molecule type" value="Genomic_DNA"/>
</dbReference>
<feature type="domain" description="Serine aminopeptidase S33" evidence="3">
    <location>
        <begin position="79"/>
        <end position="210"/>
    </location>
</feature>
<dbReference type="GO" id="GO:0016787">
    <property type="term" value="F:hydrolase activity"/>
    <property type="evidence" value="ECO:0007669"/>
    <property type="project" value="UniProtKB-KW"/>
</dbReference>
<name>A0A7K1UDQ6_9BACT</name>
<dbReference type="InterPro" id="IPR050266">
    <property type="entry name" value="AB_hydrolase_sf"/>
</dbReference>
<keyword evidence="2" id="KW-1133">Transmembrane helix</keyword>